<geneLocation type="mitochondrion" evidence="17"/>
<evidence type="ECO:0000256" key="1">
    <source>
        <dbReference type="ARBA" id="ARBA00004225"/>
    </source>
</evidence>
<evidence type="ECO:0000256" key="2">
    <source>
        <dbReference type="ARBA" id="ARBA00005698"/>
    </source>
</evidence>
<dbReference type="InterPro" id="IPR050269">
    <property type="entry name" value="ComplexI_Subunit6"/>
</dbReference>
<keyword evidence="11" id="KW-0520">NAD</keyword>
<feature type="transmembrane region" description="Helical" evidence="16">
    <location>
        <begin position="21"/>
        <end position="41"/>
    </location>
</feature>
<keyword evidence="10 16" id="KW-1133">Transmembrane helix</keyword>
<evidence type="ECO:0000256" key="7">
    <source>
        <dbReference type="ARBA" id="ARBA00022692"/>
    </source>
</evidence>
<keyword evidence="7 16" id="KW-0812">Transmembrane</keyword>
<evidence type="ECO:0000256" key="11">
    <source>
        <dbReference type="ARBA" id="ARBA00023027"/>
    </source>
</evidence>
<feature type="transmembrane region" description="Helical" evidence="16">
    <location>
        <begin position="84"/>
        <end position="102"/>
    </location>
</feature>
<dbReference type="GO" id="GO:0031966">
    <property type="term" value="C:mitochondrial membrane"/>
    <property type="evidence" value="ECO:0007669"/>
    <property type="project" value="UniProtKB-SubCell"/>
</dbReference>
<evidence type="ECO:0000256" key="4">
    <source>
        <dbReference type="ARBA" id="ARBA00021095"/>
    </source>
</evidence>
<proteinExistence type="inferred from homology"/>
<evidence type="ECO:0000256" key="10">
    <source>
        <dbReference type="ARBA" id="ARBA00022989"/>
    </source>
</evidence>
<keyword evidence="5" id="KW-0813">Transport</keyword>
<evidence type="ECO:0000256" key="12">
    <source>
        <dbReference type="ARBA" id="ARBA00023128"/>
    </source>
</evidence>
<evidence type="ECO:0000256" key="16">
    <source>
        <dbReference type="SAM" id="Phobius"/>
    </source>
</evidence>
<evidence type="ECO:0000256" key="13">
    <source>
        <dbReference type="ARBA" id="ARBA00023136"/>
    </source>
</evidence>
<keyword evidence="9" id="KW-0249">Electron transport</keyword>
<evidence type="ECO:0000256" key="3">
    <source>
        <dbReference type="ARBA" id="ARBA00012944"/>
    </source>
</evidence>
<dbReference type="PANTHER" id="PTHR11435">
    <property type="entry name" value="NADH UBIQUINONE OXIDOREDUCTASE SUBUNIT ND6"/>
    <property type="match status" value="1"/>
</dbReference>
<organism evidence="17">
    <name type="scientific">Zichya tenggerensis</name>
    <dbReference type="NCBI Taxonomy" id="2844940"/>
    <lineage>
        <taxon>Eukaryota</taxon>
        <taxon>Metazoa</taxon>
        <taxon>Ecdysozoa</taxon>
        <taxon>Arthropoda</taxon>
        <taxon>Hexapoda</taxon>
        <taxon>Insecta</taxon>
        <taxon>Pterygota</taxon>
        <taxon>Neoptera</taxon>
        <taxon>Polyneoptera</taxon>
        <taxon>Orthoptera</taxon>
        <taxon>Ensifera</taxon>
        <taxon>Tettigoniidea</taxon>
        <taxon>Tettigonioidea</taxon>
        <taxon>Tettigoniidae</taxon>
        <taxon>Bradyporinae</taxon>
        <taxon>Zichya</taxon>
    </lineage>
</organism>
<dbReference type="EC" id="7.1.1.2" evidence="3"/>
<name>A0A8F1NII7_9ORTH</name>
<gene>
    <name evidence="17" type="primary">ND6</name>
</gene>
<sequence length="174" mass="20083">MLNLIMLTCYSFNALMFIQTNHPLIMTLIIIIQTLIAAMYLGLLSLSYWFCYILTLVFLGGMLVLFSYITSLASNELMFITPKMVLTVSTFMITMLILIYITDPWFCNTITKNTDITSMELINSFNTETTPHLLKLYNKPNHLITLLLVNYLFLTLIVIVKITNIFQGPLRQKF</sequence>
<comment type="catalytic activity">
    <reaction evidence="15">
        <text>a ubiquinone + NADH + 5 H(+)(in) = a ubiquinol + NAD(+) + 4 H(+)(out)</text>
        <dbReference type="Rhea" id="RHEA:29091"/>
        <dbReference type="Rhea" id="RHEA-COMP:9565"/>
        <dbReference type="Rhea" id="RHEA-COMP:9566"/>
        <dbReference type="ChEBI" id="CHEBI:15378"/>
        <dbReference type="ChEBI" id="CHEBI:16389"/>
        <dbReference type="ChEBI" id="CHEBI:17976"/>
        <dbReference type="ChEBI" id="CHEBI:57540"/>
        <dbReference type="ChEBI" id="CHEBI:57945"/>
        <dbReference type="EC" id="7.1.1.2"/>
    </reaction>
</comment>
<feature type="transmembrane region" description="Helical" evidence="16">
    <location>
        <begin position="143"/>
        <end position="166"/>
    </location>
</feature>
<keyword evidence="6" id="KW-0679">Respiratory chain</keyword>
<evidence type="ECO:0000256" key="5">
    <source>
        <dbReference type="ARBA" id="ARBA00022448"/>
    </source>
</evidence>
<dbReference type="PANTHER" id="PTHR11435:SF1">
    <property type="entry name" value="NADH-UBIQUINONE OXIDOREDUCTASE CHAIN 6"/>
    <property type="match status" value="1"/>
</dbReference>
<evidence type="ECO:0000256" key="8">
    <source>
        <dbReference type="ARBA" id="ARBA00022967"/>
    </source>
</evidence>
<dbReference type="EMBL" id="MT849271">
    <property type="protein sequence ID" value="QWQ55661.1"/>
    <property type="molecule type" value="Genomic_DNA"/>
</dbReference>
<evidence type="ECO:0000313" key="17">
    <source>
        <dbReference type="EMBL" id="QWQ55661.1"/>
    </source>
</evidence>
<feature type="transmembrane region" description="Helical" evidence="16">
    <location>
        <begin position="47"/>
        <end position="72"/>
    </location>
</feature>
<dbReference type="GO" id="GO:0008137">
    <property type="term" value="F:NADH dehydrogenase (ubiquinone) activity"/>
    <property type="evidence" value="ECO:0007669"/>
    <property type="project" value="UniProtKB-EC"/>
</dbReference>
<keyword evidence="12 17" id="KW-0496">Mitochondrion</keyword>
<accession>A0A8F1NII7</accession>
<evidence type="ECO:0000256" key="15">
    <source>
        <dbReference type="ARBA" id="ARBA00049551"/>
    </source>
</evidence>
<comment type="subcellular location">
    <subcellularLocation>
        <location evidence="1">Mitochondrion membrane</location>
        <topology evidence="1">Multi-pass membrane protein</topology>
    </subcellularLocation>
</comment>
<evidence type="ECO:0000256" key="9">
    <source>
        <dbReference type="ARBA" id="ARBA00022982"/>
    </source>
</evidence>
<evidence type="ECO:0000256" key="6">
    <source>
        <dbReference type="ARBA" id="ARBA00022660"/>
    </source>
</evidence>
<keyword evidence="13 16" id="KW-0472">Membrane</keyword>
<reference evidence="17" key="1">
    <citation type="submission" date="2020-08" db="EMBL/GenBank/DDBJ databases">
        <title>The evolutionary patterns of genome size in Ensifera (Insecta: Orthoptera).</title>
        <authorList>
            <person name="Yuan H."/>
            <person name="Mao S."/>
            <person name="Huang Y."/>
        </authorList>
    </citation>
    <scope>NUCLEOTIDE SEQUENCE</scope>
</reference>
<keyword evidence="8" id="KW-1278">Translocase</keyword>
<dbReference type="AlphaFoldDB" id="A0A8F1NII7"/>
<comment type="similarity">
    <text evidence="2">Belongs to the complex I subunit 6 family.</text>
</comment>
<protein>
    <recommendedName>
        <fullName evidence="4">NADH-ubiquinone oxidoreductase chain 6</fullName>
        <ecNumber evidence="3">7.1.1.2</ecNumber>
    </recommendedName>
    <alternativeName>
        <fullName evidence="14">NADH dehydrogenase subunit 6</fullName>
    </alternativeName>
</protein>
<evidence type="ECO:0000256" key="14">
    <source>
        <dbReference type="ARBA" id="ARBA00031019"/>
    </source>
</evidence>